<dbReference type="Pfam" id="PF18050">
    <property type="entry name" value="Cyclophil_like2"/>
    <property type="match status" value="1"/>
</dbReference>
<sequence length="117" mass="12732">MHPPRTGQEEQAVDPHRRTEHSDHHPRDFASLLPLTMTDVAGTEKISDLPRRLLTRGAPAGSTGQWRSLAYDAPWGNLAIFSRDGGVASGLMPLDHFDGGIGVLQQQGAVRVTRTLT</sequence>
<evidence type="ECO:0000256" key="1">
    <source>
        <dbReference type="SAM" id="MobiDB-lite"/>
    </source>
</evidence>
<dbReference type="RefSeq" id="WP_380129737.1">
    <property type="nucleotide sequence ID" value="NZ_JBHSEG010000002.1"/>
</dbReference>
<name>A0ABV8Y6N7_9DEIO</name>
<proteinExistence type="predicted"/>
<protein>
    <submittedName>
        <fullName evidence="3">Cyclophilin-like fold protein</fullName>
    </submittedName>
</protein>
<dbReference type="Proteomes" id="UP001595939">
    <property type="component" value="Unassembled WGS sequence"/>
</dbReference>
<organism evidence="3 4">
    <name type="scientific">Deinococcus sonorensis</name>
    <dbReference type="NCBI Taxonomy" id="309891"/>
    <lineage>
        <taxon>Bacteria</taxon>
        <taxon>Thermotogati</taxon>
        <taxon>Deinococcota</taxon>
        <taxon>Deinococci</taxon>
        <taxon>Deinococcales</taxon>
        <taxon>Deinococcaceae</taxon>
        <taxon>Deinococcus</taxon>
    </lineage>
</organism>
<gene>
    <name evidence="3" type="ORF">ACFO0P_07155</name>
</gene>
<evidence type="ECO:0000313" key="3">
    <source>
        <dbReference type="EMBL" id="MFC4453547.1"/>
    </source>
</evidence>
<feature type="region of interest" description="Disordered" evidence="1">
    <location>
        <begin position="1"/>
        <end position="34"/>
    </location>
</feature>
<dbReference type="InterPro" id="IPR029000">
    <property type="entry name" value="Cyclophilin-like_dom_sf"/>
</dbReference>
<comment type="caution">
    <text evidence="3">The sequence shown here is derived from an EMBL/GenBank/DDBJ whole genome shotgun (WGS) entry which is preliminary data.</text>
</comment>
<evidence type="ECO:0000259" key="2">
    <source>
        <dbReference type="Pfam" id="PF18050"/>
    </source>
</evidence>
<dbReference type="SUPFAM" id="SSF50891">
    <property type="entry name" value="Cyclophilin-like"/>
    <property type="match status" value="1"/>
</dbReference>
<dbReference type="EMBL" id="JBHSEG010000002">
    <property type="protein sequence ID" value="MFC4453547.1"/>
    <property type="molecule type" value="Genomic_DNA"/>
</dbReference>
<evidence type="ECO:0000313" key="4">
    <source>
        <dbReference type="Proteomes" id="UP001595939"/>
    </source>
</evidence>
<feature type="compositionally biased region" description="Basic and acidic residues" evidence="1">
    <location>
        <begin position="13"/>
        <end position="28"/>
    </location>
</feature>
<dbReference type="InterPro" id="IPR041183">
    <property type="entry name" value="Cyclophilin-like"/>
</dbReference>
<reference evidence="4" key="1">
    <citation type="journal article" date="2019" name="Int. J. Syst. Evol. Microbiol.">
        <title>The Global Catalogue of Microorganisms (GCM) 10K type strain sequencing project: providing services to taxonomists for standard genome sequencing and annotation.</title>
        <authorList>
            <consortium name="The Broad Institute Genomics Platform"/>
            <consortium name="The Broad Institute Genome Sequencing Center for Infectious Disease"/>
            <person name="Wu L."/>
            <person name="Ma J."/>
        </authorList>
    </citation>
    <scope>NUCLEOTIDE SEQUENCE [LARGE SCALE GENOMIC DNA]</scope>
    <source>
        <strain evidence="4">CCUG 39970</strain>
    </source>
</reference>
<accession>A0ABV8Y6N7</accession>
<keyword evidence="4" id="KW-1185">Reference proteome</keyword>
<feature type="domain" description="Cyclophilin-like" evidence="2">
    <location>
        <begin position="27"/>
        <end position="113"/>
    </location>
</feature>